<dbReference type="InterPro" id="IPR041049">
    <property type="entry name" value="DUF5615"/>
</dbReference>
<organism evidence="2 3">
    <name type="scientific">Gemmatimonas groenlandica</name>
    <dbReference type="NCBI Taxonomy" id="2732249"/>
    <lineage>
        <taxon>Bacteria</taxon>
        <taxon>Pseudomonadati</taxon>
        <taxon>Gemmatimonadota</taxon>
        <taxon>Gemmatimonadia</taxon>
        <taxon>Gemmatimonadales</taxon>
        <taxon>Gemmatimonadaceae</taxon>
        <taxon>Gemmatimonas</taxon>
    </lineage>
</organism>
<reference evidence="2 3" key="1">
    <citation type="submission" date="2020-05" db="EMBL/GenBank/DDBJ databases">
        <title>Complete genome sequence of Gemmatimonas greenlandica TET16.</title>
        <authorList>
            <person name="Zeng Y."/>
        </authorList>
    </citation>
    <scope>NUCLEOTIDE SEQUENCE [LARGE SCALE GENOMIC DNA]</scope>
    <source>
        <strain evidence="2 3">TET16</strain>
    </source>
</reference>
<name>A0A6M4ISJ6_9BACT</name>
<dbReference type="EMBL" id="CP053085">
    <property type="protein sequence ID" value="QJR36517.1"/>
    <property type="molecule type" value="Genomic_DNA"/>
</dbReference>
<accession>A0A6M4ISJ6</accession>
<keyword evidence="3" id="KW-1185">Reference proteome</keyword>
<gene>
    <name evidence="2" type="ORF">HKW67_13880</name>
</gene>
<dbReference type="KEGG" id="ggr:HKW67_13880"/>
<protein>
    <submittedName>
        <fullName evidence="2">DUF5615 family PIN-like protein</fullName>
    </submittedName>
</protein>
<evidence type="ECO:0000313" key="3">
    <source>
        <dbReference type="Proteomes" id="UP000500938"/>
    </source>
</evidence>
<dbReference type="Pfam" id="PF18480">
    <property type="entry name" value="DUF5615"/>
    <property type="match status" value="1"/>
</dbReference>
<dbReference type="RefSeq" id="WP_171225949.1">
    <property type="nucleotide sequence ID" value="NZ_CP053085.1"/>
</dbReference>
<evidence type="ECO:0000259" key="1">
    <source>
        <dbReference type="Pfam" id="PF18480"/>
    </source>
</evidence>
<dbReference type="AlphaFoldDB" id="A0A6M4ISJ6"/>
<proteinExistence type="predicted"/>
<feature type="domain" description="DUF5615" evidence="1">
    <location>
        <begin position="1"/>
        <end position="55"/>
    </location>
</feature>
<evidence type="ECO:0000313" key="2">
    <source>
        <dbReference type="EMBL" id="QJR36517.1"/>
    </source>
</evidence>
<sequence>MRLLADENVPLPSIFALRTAGMDVAAATEDAPGASDREVLARARREGRVLLTFDQVRRRRLPGHPLR</sequence>
<dbReference type="Proteomes" id="UP000500938">
    <property type="component" value="Chromosome"/>
</dbReference>